<reference evidence="2 3" key="1">
    <citation type="submission" date="2014-08" db="EMBL/GenBank/DDBJ databases">
        <title>Clostridium innocuum, an unnegligible vancomycin-resistant pathogen causing extra-intestinal infections.</title>
        <authorList>
            <person name="Feng Y."/>
            <person name="Chiu C.-H."/>
        </authorList>
    </citation>
    <scope>NUCLEOTIDE SEQUENCE [LARGE SCALE GENOMIC DNA]</scope>
    <source>
        <strain evidence="2 3">AN88</strain>
    </source>
</reference>
<organism evidence="2 3">
    <name type="scientific">Clostridium innocuum</name>
    <dbReference type="NCBI Taxonomy" id="1522"/>
    <lineage>
        <taxon>Bacteria</taxon>
        <taxon>Bacillati</taxon>
        <taxon>Bacillota</taxon>
        <taxon>Clostridia</taxon>
        <taxon>Eubacteriales</taxon>
        <taxon>Clostridiaceae</taxon>
        <taxon>Clostridium</taxon>
    </lineage>
</organism>
<dbReference type="Pfam" id="PF02371">
    <property type="entry name" value="Transposase_20"/>
    <property type="match status" value="1"/>
</dbReference>
<dbReference type="GO" id="GO:0004803">
    <property type="term" value="F:transposase activity"/>
    <property type="evidence" value="ECO:0007669"/>
    <property type="project" value="InterPro"/>
</dbReference>
<sequence>MSSSILYQILQDLLEKVEMIRNDADETLRKIIQIAETINEYYLILSIDGIDPNLASRILAEIGDIKRFETREA</sequence>
<dbReference type="GO" id="GO:0003677">
    <property type="term" value="F:DNA binding"/>
    <property type="evidence" value="ECO:0007669"/>
    <property type="project" value="InterPro"/>
</dbReference>
<dbReference type="GO" id="GO:0006313">
    <property type="term" value="P:DNA transposition"/>
    <property type="evidence" value="ECO:0007669"/>
    <property type="project" value="InterPro"/>
</dbReference>
<dbReference type="RefSeq" id="WP_044903530.1">
    <property type="nucleotide sequence ID" value="NZ_JQIF01000007.1"/>
</dbReference>
<dbReference type="Proteomes" id="UP000030008">
    <property type="component" value="Unassembled WGS sequence"/>
</dbReference>
<dbReference type="EMBL" id="JQIF01000007">
    <property type="protein sequence ID" value="KGJ54828.1"/>
    <property type="molecule type" value="Genomic_DNA"/>
</dbReference>
<evidence type="ECO:0000259" key="1">
    <source>
        <dbReference type="Pfam" id="PF02371"/>
    </source>
</evidence>
<gene>
    <name evidence="2" type="ORF">CIAN88_01395</name>
</gene>
<feature type="domain" description="Transposase IS116/IS110/IS902 C-terminal" evidence="1">
    <location>
        <begin position="43"/>
        <end position="72"/>
    </location>
</feature>
<protein>
    <recommendedName>
        <fullName evidence="1">Transposase IS116/IS110/IS902 C-terminal domain-containing protein</fullName>
    </recommendedName>
</protein>
<name>A0A099ICZ4_CLOIN</name>
<dbReference type="AlphaFoldDB" id="A0A099ICZ4"/>
<proteinExistence type="predicted"/>
<accession>A0A099ICZ4</accession>
<comment type="caution">
    <text evidence="2">The sequence shown here is derived from an EMBL/GenBank/DDBJ whole genome shotgun (WGS) entry which is preliminary data.</text>
</comment>
<evidence type="ECO:0000313" key="2">
    <source>
        <dbReference type="EMBL" id="KGJ54828.1"/>
    </source>
</evidence>
<evidence type="ECO:0000313" key="3">
    <source>
        <dbReference type="Proteomes" id="UP000030008"/>
    </source>
</evidence>
<dbReference type="InterPro" id="IPR003346">
    <property type="entry name" value="Transposase_20"/>
</dbReference>